<proteinExistence type="inferred from homology"/>
<evidence type="ECO:0000313" key="7">
    <source>
        <dbReference type="EMBL" id="PSS27120.1"/>
    </source>
</evidence>
<dbReference type="GO" id="GO:0003697">
    <property type="term" value="F:single-stranded DNA binding"/>
    <property type="evidence" value="ECO:0007669"/>
    <property type="project" value="UniProtKB-ARBA"/>
</dbReference>
<dbReference type="NCBIfam" id="TIGR00607">
    <property type="entry name" value="rad52"/>
    <property type="match status" value="1"/>
</dbReference>
<feature type="compositionally biased region" description="Pro residues" evidence="6">
    <location>
        <begin position="293"/>
        <end position="303"/>
    </location>
</feature>
<feature type="compositionally biased region" description="Polar residues" evidence="6">
    <location>
        <begin position="304"/>
        <end position="330"/>
    </location>
</feature>
<feature type="compositionally biased region" description="Low complexity" evidence="6">
    <location>
        <begin position="265"/>
        <end position="279"/>
    </location>
</feature>
<dbReference type="InterPro" id="IPR004585">
    <property type="entry name" value="DNA_recomb/repair_Rad52"/>
</dbReference>
<dbReference type="GO" id="GO:0045002">
    <property type="term" value="P:double-strand break repair via single-strand annealing"/>
    <property type="evidence" value="ECO:0007669"/>
    <property type="project" value="InterPro"/>
</dbReference>
<dbReference type="InterPro" id="IPR042525">
    <property type="entry name" value="Rad52_Rad59_Rad22_sf"/>
</dbReference>
<feature type="compositionally biased region" description="Polar residues" evidence="6">
    <location>
        <begin position="371"/>
        <end position="389"/>
    </location>
</feature>
<dbReference type="Proteomes" id="UP000241818">
    <property type="component" value="Unassembled WGS sequence"/>
</dbReference>
<dbReference type="FunFam" id="3.30.390.80:FF:000001">
    <property type="entry name" value="DNA repair protein RAD52 homolog"/>
    <property type="match status" value="1"/>
</dbReference>
<dbReference type="Pfam" id="PF04098">
    <property type="entry name" value="Rad52_Rad22"/>
    <property type="match status" value="1"/>
</dbReference>
<gene>
    <name evidence="7" type="ORF">M430DRAFT_31987</name>
</gene>
<dbReference type="OrthoDB" id="206565at2759"/>
<feature type="region of interest" description="Disordered" evidence="6">
    <location>
        <begin position="191"/>
        <end position="225"/>
    </location>
</feature>
<comment type="similarity">
    <text evidence="1">Belongs to the RAD52 family.</text>
</comment>
<keyword evidence="8" id="KW-1185">Reference proteome</keyword>
<dbReference type="PANTHER" id="PTHR12132">
    <property type="entry name" value="DNA REPAIR AND RECOMBINATION PROTEIN RAD52, RAD59"/>
    <property type="match status" value="1"/>
</dbReference>
<evidence type="ECO:0000256" key="2">
    <source>
        <dbReference type="ARBA" id="ARBA00022763"/>
    </source>
</evidence>
<feature type="compositionally biased region" description="Pro residues" evidence="6">
    <location>
        <begin position="337"/>
        <end position="346"/>
    </location>
</feature>
<dbReference type="AlphaFoldDB" id="A0A2T3BCI0"/>
<evidence type="ECO:0000256" key="1">
    <source>
        <dbReference type="ARBA" id="ARBA00006638"/>
    </source>
</evidence>
<evidence type="ECO:0000256" key="6">
    <source>
        <dbReference type="SAM" id="MobiDB-lite"/>
    </source>
</evidence>
<dbReference type="GO" id="GO:0006312">
    <property type="term" value="P:mitotic recombination"/>
    <property type="evidence" value="ECO:0007669"/>
    <property type="project" value="TreeGrafter"/>
</dbReference>
<feature type="region of interest" description="Disordered" evidence="6">
    <location>
        <begin position="238"/>
        <end position="551"/>
    </location>
</feature>
<sequence length="551" mass="58930">MPAPGEQHLNLGGRTIINPFEEVRPRVSEYTAQEIATLQSRLEKQLGPEYISSRAGPSGQKVHYLAAEKCIQLANEVFGFNGWSSQIMDVQVDFVDEHPQTLKITLGLSVIVRVTLKDGTFHEDIGYGHIENCKGKAAAFEKAKKEGTTDALKRALKNFGNVLGNCIYDKEYLAKVTKIKVEKPRWDVANLHRHSDHMPIKKEQQPEGQKVGEKEGKGADGANRTTEDMLEDEFGDFDEADFSVPDPDSHPDEIVLPAPREASHNSNNIRNGNNTSRPAPNRPPPNHDRPPVNHQPPMRPPNGVPNSNGANIPQPQTPNSRFTRSTSGAGQATRPPQDAPRPPQPNQPIVAGRVLNQPSRTGPPSAPVSPSRLNKPSSSDDSDSTNVQLQGPGFFSARAAAMVPESATGDPLPPSHISNLPAFNPHLESPSIRKTPGIDHKSSKPLTKDLKHVPGSSQAMAPGPGGVAGMGRGNVMNPQMDAARRIGVPGAGLPSPLQNRGSYKPPTMKRPIESGGGGNANRAPLGDLPANGPIGAGDGGGGDVKRQRLNG</sequence>
<evidence type="ECO:0000313" key="8">
    <source>
        <dbReference type="Proteomes" id="UP000241818"/>
    </source>
</evidence>
<evidence type="ECO:0000256" key="3">
    <source>
        <dbReference type="ARBA" id="ARBA00023172"/>
    </source>
</evidence>
<feature type="compositionally biased region" description="Basic and acidic residues" evidence="6">
    <location>
        <begin position="436"/>
        <end position="452"/>
    </location>
</feature>
<dbReference type="GeneID" id="36574163"/>
<evidence type="ECO:0000256" key="5">
    <source>
        <dbReference type="ARBA" id="ARBA00077224"/>
    </source>
</evidence>
<dbReference type="SUPFAM" id="SSF54768">
    <property type="entry name" value="dsRNA-binding domain-like"/>
    <property type="match status" value="1"/>
</dbReference>
<evidence type="ECO:0000256" key="4">
    <source>
        <dbReference type="ARBA" id="ARBA00023204"/>
    </source>
</evidence>
<accession>A0A2T3BCI0</accession>
<feature type="compositionally biased region" description="Gly residues" evidence="6">
    <location>
        <begin position="463"/>
        <end position="472"/>
    </location>
</feature>
<reference evidence="7 8" key="1">
    <citation type="journal article" date="2018" name="New Phytol.">
        <title>Comparative genomics and transcriptomics depict ericoid mycorrhizal fungi as versatile saprotrophs and plant mutualists.</title>
        <authorList>
            <person name="Martino E."/>
            <person name="Morin E."/>
            <person name="Grelet G.A."/>
            <person name="Kuo A."/>
            <person name="Kohler A."/>
            <person name="Daghino S."/>
            <person name="Barry K.W."/>
            <person name="Cichocki N."/>
            <person name="Clum A."/>
            <person name="Dockter R.B."/>
            <person name="Hainaut M."/>
            <person name="Kuo R.C."/>
            <person name="LaButti K."/>
            <person name="Lindahl B.D."/>
            <person name="Lindquist E.A."/>
            <person name="Lipzen A."/>
            <person name="Khouja H.R."/>
            <person name="Magnuson J."/>
            <person name="Murat C."/>
            <person name="Ohm R.A."/>
            <person name="Singer S.W."/>
            <person name="Spatafora J.W."/>
            <person name="Wang M."/>
            <person name="Veneault-Fourrey C."/>
            <person name="Henrissat B."/>
            <person name="Grigoriev I.V."/>
            <person name="Martin F.M."/>
            <person name="Perotto S."/>
        </authorList>
    </citation>
    <scope>NUCLEOTIDE SEQUENCE [LARGE SCALE GENOMIC DNA]</scope>
    <source>
        <strain evidence="7 8">ATCC 22711</strain>
    </source>
</reference>
<dbReference type="InParanoid" id="A0A2T3BCI0"/>
<keyword evidence="4" id="KW-0234">DNA repair</keyword>
<dbReference type="RefSeq" id="XP_024724645.1">
    <property type="nucleotide sequence ID" value="XM_024866082.1"/>
</dbReference>
<dbReference type="PANTHER" id="PTHR12132:SF1">
    <property type="entry name" value="DNA REPAIR PROTEIN RAD52 HOMOLOG"/>
    <property type="match status" value="1"/>
</dbReference>
<feature type="compositionally biased region" description="Basic and acidic residues" evidence="6">
    <location>
        <begin position="196"/>
        <end position="218"/>
    </location>
</feature>
<organism evidence="7 8">
    <name type="scientific">Amorphotheca resinae ATCC 22711</name>
    <dbReference type="NCBI Taxonomy" id="857342"/>
    <lineage>
        <taxon>Eukaryota</taxon>
        <taxon>Fungi</taxon>
        <taxon>Dikarya</taxon>
        <taxon>Ascomycota</taxon>
        <taxon>Pezizomycotina</taxon>
        <taxon>Leotiomycetes</taxon>
        <taxon>Helotiales</taxon>
        <taxon>Amorphothecaceae</taxon>
        <taxon>Amorphotheca</taxon>
    </lineage>
</organism>
<dbReference type="STRING" id="857342.A0A2T3BCI0"/>
<protein>
    <recommendedName>
        <fullName evidence="5">RAD52 homolog</fullName>
    </recommendedName>
</protein>
<dbReference type="InterPro" id="IPR007232">
    <property type="entry name" value="Rad52_Rad59_Rad22"/>
</dbReference>
<dbReference type="Gene3D" id="3.30.390.80">
    <property type="entry name" value="DNA repair protein Rad52/59/22"/>
    <property type="match status" value="1"/>
</dbReference>
<name>A0A2T3BCI0_AMORE</name>
<dbReference type="InterPro" id="IPR041247">
    <property type="entry name" value="Rad52_fam"/>
</dbReference>
<keyword evidence="3" id="KW-0233">DNA recombination</keyword>
<dbReference type="GO" id="GO:0005634">
    <property type="term" value="C:nucleus"/>
    <property type="evidence" value="ECO:0007669"/>
    <property type="project" value="InterPro"/>
</dbReference>
<keyword evidence="2" id="KW-0227">DNA damage</keyword>
<dbReference type="GO" id="GO:0000730">
    <property type="term" value="P:DNA recombinase assembly"/>
    <property type="evidence" value="ECO:0007669"/>
    <property type="project" value="InterPro"/>
</dbReference>
<dbReference type="EMBL" id="KZ679006">
    <property type="protein sequence ID" value="PSS27120.1"/>
    <property type="molecule type" value="Genomic_DNA"/>
</dbReference>